<evidence type="ECO:0000256" key="4">
    <source>
        <dbReference type="ARBA" id="ARBA00022801"/>
    </source>
</evidence>
<comment type="function">
    <text evidence="6">Bidirectionally degrades single-stranded DNA into large acid-insoluble oligonucleotides, which are then degraded further into small acid-soluble oligonucleotides.</text>
</comment>
<dbReference type="InterPro" id="IPR003761">
    <property type="entry name" value="Exonuc_VII_S"/>
</dbReference>
<accession>A0ABV0EIY6</accession>
<comment type="caution">
    <text evidence="8">The sequence shown here is derived from an EMBL/GenBank/DDBJ whole genome shotgun (WGS) entry which is preliminary data.</text>
</comment>
<sequence length="77" mass="8340">MSKAPKAPSFEAALAELEKIVASMESGQLSLADSLAAYKRGSELLKLCQRQLQDAEQQVRILSESGELENFSGELAK</sequence>
<evidence type="ECO:0000256" key="6">
    <source>
        <dbReference type="HAMAP-Rule" id="MF_00337"/>
    </source>
</evidence>
<comment type="subcellular location">
    <subcellularLocation>
        <location evidence="6">Cytoplasm</location>
    </subcellularLocation>
</comment>
<dbReference type="EC" id="3.1.11.6" evidence="6"/>
<dbReference type="SUPFAM" id="SSF116842">
    <property type="entry name" value="XseB-like"/>
    <property type="match status" value="1"/>
</dbReference>
<name>A0ABV0EIY6_9BURK</name>
<dbReference type="GO" id="GO:0008855">
    <property type="term" value="F:exodeoxyribonuclease VII activity"/>
    <property type="evidence" value="ECO:0007669"/>
    <property type="project" value="UniProtKB-EC"/>
</dbReference>
<organism evidence="8 9">
    <name type="scientific">Thiobacter aerophilum</name>
    <dbReference type="NCBI Taxonomy" id="3121275"/>
    <lineage>
        <taxon>Bacteria</taxon>
        <taxon>Pseudomonadati</taxon>
        <taxon>Pseudomonadota</taxon>
        <taxon>Betaproteobacteria</taxon>
        <taxon>Burkholderiales</taxon>
        <taxon>Thiobacteraceae</taxon>
        <taxon>Thiobacter</taxon>
    </lineage>
</organism>
<feature type="coiled-coil region" evidence="7">
    <location>
        <begin position="38"/>
        <end position="65"/>
    </location>
</feature>
<evidence type="ECO:0000256" key="2">
    <source>
        <dbReference type="ARBA" id="ARBA00022490"/>
    </source>
</evidence>
<keyword evidence="2 6" id="KW-0963">Cytoplasm</keyword>
<dbReference type="PIRSF" id="PIRSF006488">
    <property type="entry name" value="Exonuc_VII_S"/>
    <property type="match status" value="1"/>
</dbReference>
<comment type="subunit">
    <text evidence="6">Heterooligomer composed of large and small subunits.</text>
</comment>
<evidence type="ECO:0000256" key="5">
    <source>
        <dbReference type="ARBA" id="ARBA00022839"/>
    </source>
</evidence>
<evidence type="ECO:0000313" key="9">
    <source>
        <dbReference type="Proteomes" id="UP001482231"/>
    </source>
</evidence>
<reference evidence="8 9" key="1">
    <citation type="submission" date="2024-02" db="EMBL/GenBank/DDBJ databases">
        <title>New thermophilic sulfur-oxidizing bacteria from a hot springs of the Uzon caldera (Kamchatka, Russia).</title>
        <authorList>
            <person name="Dukat A.M."/>
            <person name="Elcheninov A.G."/>
            <person name="Frolov E.N."/>
        </authorList>
    </citation>
    <scope>NUCLEOTIDE SEQUENCE [LARGE SCALE GENOMIC DNA]</scope>
    <source>
        <strain evidence="8 9">AK1</strain>
    </source>
</reference>
<dbReference type="PANTHER" id="PTHR34137:SF1">
    <property type="entry name" value="EXODEOXYRIBONUCLEASE 7 SMALL SUBUNIT"/>
    <property type="match status" value="1"/>
</dbReference>
<dbReference type="NCBIfam" id="NF002140">
    <property type="entry name" value="PRK00977.1-4"/>
    <property type="match status" value="1"/>
</dbReference>
<proteinExistence type="inferred from homology"/>
<dbReference type="Proteomes" id="UP001482231">
    <property type="component" value="Unassembled WGS sequence"/>
</dbReference>
<dbReference type="EMBL" id="JBAJEX010000007">
    <property type="protein sequence ID" value="MEO1767377.1"/>
    <property type="molecule type" value="Genomic_DNA"/>
</dbReference>
<dbReference type="Pfam" id="PF02609">
    <property type="entry name" value="Exonuc_VII_S"/>
    <property type="match status" value="1"/>
</dbReference>
<evidence type="ECO:0000256" key="7">
    <source>
        <dbReference type="SAM" id="Coils"/>
    </source>
</evidence>
<evidence type="ECO:0000256" key="1">
    <source>
        <dbReference type="ARBA" id="ARBA00009998"/>
    </source>
</evidence>
<comment type="similarity">
    <text evidence="1 6">Belongs to the XseB family.</text>
</comment>
<comment type="catalytic activity">
    <reaction evidence="6">
        <text>Exonucleolytic cleavage in either 5'- to 3'- or 3'- to 5'-direction to yield nucleoside 5'-phosphates.</text>
        <dbReference type="EC" id="3.1.11.6"/>
    </reaction>
</comment>
<evidence type="ECO:0000256" key="3">
    <source>
        <dbReference type="ARBA" id="ARBA00022722"/>
    </source>
</evidence>
<dbReference type="NCBIfam" id="TIGR01280">
    <property type="entry name" value="xseB"/>
    <property type="match status" value="1"/>
</dbReference>
<evidence type="ECO:0000313" key="8">
    <source>
        <dbReference type="EMBL" id="MEO1767377.1"/>
    </source>
</evidence>
<dbReference type="NCBIfam" id="NF002141">
    <property type="entry name" value="PRK00977.1-5"/>
    <property type="match status" value="1"/>
</dbReference>
<keyword evidence="9" id="KW-1185">Reference proteome</keyword>
<dbReference type="PANTHER" id="PTHR34137">
    <property type="entry name" value="EXODEOXYRIBONUCLEASE 7 SMALL SUBUNIT"/>
    <property type="match status" value="1"/>
</dbReference>
<keyword evidence="7" id="KW-0175">Coiled coil</keyword>
<keyword evidence="5 6" id="KW-0269">Exonuclease</keyword>
<dbReference type="InterPro" id="IPR037004">
    <property type="entry name" value="Exonuc_VII_ssu_sf"/>
</dbReference>
<protein>
    <recommendedName>
        <fullName evidence="6">Exodeoxyribonuclease 7 small subunit</fullName>
        <ecNumber evidence="6">3.1.11.6</ecNumber>
    </recommendedName>
    <alternativeName>
        <fullName evidence="6">Exodeoxyribonuclease VII small subunit</fullName>
        <shortName evidence="6">Exonuclease VII small subunit</shortName>
    </alternativeName>
</protein>
<keyword evidence="3 6" id="KW-0540">Nuclease</keyword>
<dbReference type="Gene3D" id="1.10.287.1040">
    <property type="entry name" value="Exonuclease VII, small subunit"/>
    <property type="match status" value="1"/>
</dbReference>
<dbReference type="HAMAP" id="MF_00337">
    <property type="entry name" value="Exonuc_7_S"/>
    <property type="match status" value="1"/>
</dbReference>
<keyword evidence="4 6" id="KW-0378">Hydrolase</keyword>
<dbReference type="RefSeq" id="WP_347308489.1">
    <property type="nucleotide sequence ID" value="NZ_JBAJEX010000007.1"/>
</dbReference>
<gene>
    <name evidence="6" type="primary">xseB</name>
    <name evidence="8" type="ORF">V6E02_09145</name>
</gene>